<evidence type="ECO:0000313" key="2">
    <source>
        <dbReference type="Proteomes" id="UP001214250"/>
    </source>
</evidence>
<reference evidence="1 2" key="1">
    <citation type="submission" date="2023-02" db="EMBL/GenBank/DDBJ databases">
        <title>Genome sequence of Lentisphaera profundi SAORIC-696.</title>
        <authorList>
            <person name="Kim e."/>
            <person name="Cho J.-C."/>
            <person name="Choi A."/>
            <person name="Kang I."/>
        </authorList>
    </citation>
    <scope>NUCLEOTIDE SEQUENCE [LARGE SCALE GENOMIC DNA]</scope>
    <source>
        <strain evidence="1 2">SAORIC-696</strain>
    </source>
</reference>
<accession>A0ABY7VTU2</accession>
<proteinExistence type="predicted"/>
<sequence length="60" mass="6934">MRSMNTGDIRLYKVKTDYREENNLAAQMPEKVNIMDKVLRGYAGRTYASPYFSHGSFPVD</sequence>
<name>A0ABY7VTU2_9BACT</name>
<organism evidence="1 2">
    <name type="scientific">Lentisphaera profundi</name>
    <dbReference type="NCBI Taxonomy" id="1658616"/>
    <lineage>
        <taxon>Bacteria</taxon>
        <taxon>Pseudomonadati</taxon>
        <taxon>Lentisphaerota</taxon>
        <taxon>Lentisphaeria</taxon>
        <taxon>Lentisphaerales</taxon>
        <taxon>Lentisphaeraceae</taxon>
        <taxon>Lentisphaera</taxon>
    </lineage>
</organism>
<keyword evidence="2" id="KW-1185">Reference proteome</keyword>
<dbReference type="SUPFAM" id="SSF53649">
    <property type="entry name" value="Alkaline phosphatase-like"/>
    <property type="match status" value="1"/>
</dbReference>
<dbReference type="Gene3D" id="3.30.1120.10">
    <property type="match status" value="1"/>
</dbReference>
<protein>
    <submittedName>
        <fullName evidence="1">Uncharacterized protein</fullName>
    </submittedName>
</protein>
<gene>
    <name evidence="1" type="ORF">PQO03_07425</name>
</gene>
<dbReference type="EMBL" id="CP117811">
    <property type="protein sequence ID" value="WDE95548.1"/>
    <property type="molecule type" value="Genomic_DNA"/>
</dbReference>
<dbReference type="RefSeq" id="WP_274149197.1">
    <property type="nucleotide sequence ID" value="NZ_CP117811.1"/>
</dbReference>
<dbReference type="InterPro" id="IPR017850">
    <property type="entry name" value="Alkaline_phosphatase_core_sf"/>
</dbReference>
<evidence type="ECO:0000313" key="1">
    <source>
        <dbReference type="EMBL" id="WDE95548.1"/>
    </source>
</evidence>
<dbReference type="Proteomes" id="UP001214250">
    <property type="component" value="Chromosome 1"/>
</dbReference>